<evidence type="ECO:0000256" key="2">
    <source>
        <dbReference type="HAMAP-Rule" id="MF_01074"/>
    </source>
</evidence>
<dbReference type="Pfam" id="PF01969">
    <property type="entry name" value="Ni_insertion"/>
    <property type="match status" value="1"/>
</dbReference>
<feature type="compositionally biased region" description="Polar residues" evidence="3">
    <location>
        <begin position="74"/>
        <end position="93"/>
    </location>
</feature>
<dbReference type="GO" id="GO:0016151">
    <property type="term" value="F:nickel cation binding"/>
    <property type="evidence" value="ECO:0007669"/>
    <property type="project" value="UniProtKB-UniRule"/>
</dbReference>
<dbReference type="Proteomes" id="UP000226442">
    <property type="component" value="Unassembled WGS sequence"/>
</dbReference>
<dbReference type="Gene3D" id="3.30.70.1380">
    <property type="entry name" value="Transcriptional regulatory protein pf0864 domain like"/>
    <property type="match status" value="1"/>
</dbReference>
<keyword evidence="1 2" id="KW-0533">Nickel</keyword>
<evidence type="ECO:0000256" key="1">
    <source>
        <dbReference type="ARBA" id="ARBA00022596"/>
    </source>
</evidence>
<dbReference type="OrthoDB" id="9765625at2"/>
<dbReference type="AlphaFoldDB" id="A0A2G4F193"/>
<name>A0A2G4F193_9CYAN</name>
<evidence type="ECO:0000313" key="5">
    <source>
        <dbReference type="Proteomes" id="UP000226442"/>
    </source>
</evidence>
<gene>
    <name evidence="4" type="ORF">CP500_010520</name>
</gene>
<feature type="compositionally biased region" description="Basic and acidic residues" evidence="3">
    <location>
        <begin position="103"/>
        <end position="115"/>
    </location>
</feature>
<dbReference type="EMBL" id="NXIB02000050">
    <property type="protein sequence ID" value="PHX55530.1"/>
    <property type="molecule type" value="Genomic_DNA"/>
</dbReference>
<reference evidence="4" key="1">
    <citation type="submission" date="2017-10" db="EMBL/GenBank/DDBJ databases">
        <title>Draft genome sequence of the planktic cyanobacteria Tychonema bourrellyi isolated from alpine lentic freshwater.</title>
        <authorList>
            <person name="Tett A."/>
            <person name="Armanini F."/>
            <person name="Asnicar F."/>
            <person name="Boscaini A."/>
            <person name="Pasolli E."/>
            <person name="Zolfo M."/>
            <person name="Donati C."/>
            <person name="Salmaso N."/>
            <person name="Segata N."/>
        </authorList>
    </citation>
    <scope>NUCLEOTIDE SEQUENCE</scope>
    <source>
        <strain evidence="4">FEM_GT703</strain>
    </source>
</reference>
<sequence>MNKIAYFECPTGIAGDMCLGALVHAGVPLDYLIEKLNLLGISTEYQLRTELVHRNTQQATKFYVDLTADLSLKPQNPVDSTLDPSETESPTFDRSQHHHHTHEPHSHEDDTETGHTSHRHLPQIEQIIVSAKLPERVEAWSLAVFRKLAEAEGAVHGISPEEVYFHEVGATDALVDIIGTCLGLDWLDIDECYFSAMPTGGGTVKAAHGILAVPTPAVMRLWETHRVPVYSNGIDRELCTPTGTAIACTLASGFGPPPSMQIHAIGLGAGSRMLAIPNILRLWIGEKEEGSSAADSVTDVTDGRGKNQEFNQFPMPDSLETIVVLETQIDDLSPQAIGYVFDALFTCGALDVFTQPIVMKKSRLGVLLTVICHPETQAECETVIFRETTTLGIRRSTQQRTILHREFQTVQTEYGEVQIKVAKIGQTITNVQPEYEDCAQIARLKNISWREVHRLALQSWHDQLSMQY</sequence>
<dbReference type="InterPro" id="IPR002822">
    <property type="entry name" value="Ni_insertion"/>
</dbReference>
<dbReference type="NCBIfam" id="TIGR00299">
    <property type="entry name" value="nickel pincer cofactor biosynthesis protein LarC"/>
    <property type="match status" value="1"/>
</dbReference>
<keyword evidence="2" id="KW-0456">Lyase</keyword>
<organism evidence="4 5">
    <name type="scientific">Tychonema bourrellyi FEM_GT703</name>
    <dbReference type="NCBI Taxonomy" id="2040638"/>
    <lineage>
        <taxon>Bacteria</taxon>
        <taxon>Bacillati</taxon>
        <taxon>Cyanobacteriota</taxon>
        <taxon>Cyanophyceae</taxon>
        <taxon>Oscillatoriophycideae</taxon>
        <taxon>Oscillatoriales</taxon>
        <taxon>Microcoleaceae</taxon>
        <taxon>Tychonema</taxon>
    </lineage>
</organism>
<dbReference type="PANTHER" id="PTHR36566:SF1">
    <property type="entry name" value="PYRIDINIUM-3,5-BISTHIOCARBOXYLIC ACID MONONUCLEOTIDE NICKEL INSERTION PROTEIN"/>
    <property type="match status" value="1"/>
</dbReference>
<evidence type="ECO:0000256" key="3">
    <source>
        <dbReference type="SAM" id="MobiDB-lite"/>
    </source>
</evidence>
<dbReference type="RefSeq" id="WP_096831220.1">
    <property type="nucleotide sequence ID" value="NZ_NXIB02000050.1"/>
</dbReference>
<feature type="region of interest" description="Disordered" evidence="3">
    <location>
        <begin position="74"/>
        <end position="118"/>
    </location>
</feature>
<proteinExistence type="inferred from homology"/>
<evidence type="ECO:0000313" key="4">
    <source>
        <dbReference type="EMBL" id="PHX55530.1"/>
    </source>
</evidence>
<keyword evidence="5" id="KW-1185">Reference proteome</keyword>
<accession>A0A2G4F193</accession>
<dbReference type="Gene3D" id="3.10.20.300">
    <property type="entry name" value="mk0293 like domain"/>
    <property type="match status" value="1"/>
</dbReference>
<protein>
    <recommendedName>
        <fullName evidence="2">Putative nickel insertion protein</fullName>
    </recommendedName>
</protein>
<dbReference type="HAMAP" id="MF_01074">
    <property type="entry name" value="LarC"/>
    <property type="match status" value="1"/>
</dbReference>
<comment type="similarity">
    <text evidence="2">Belongs to the LarC family.</text>
</comment>
<dbReference type="PANTHER" id="PTHR36566">
    <property type="entry name" value="NICKEL INSERTION PROTEIN-RELATED"/>
    <property type="match status" value="1"/>
</dbReference>
<comment type="caution">
    <text evidence="4">The sequence shown here is derived from an EMBL/GenBank/DDBJ whole genome shotgun (WGS) entry which is preliminary data.</text>
</comment>
<dbReference type="GO" id="GO:0016829">
    <property type="term" value="F:lyase activity"/>
    <property type="evidence" value="ECO:0007669"/>
    <property type="project" value="UniProtKB-UniRule"/>
</dbReference>